<dbReference type="InterPro" id="IPR039699">
    <property type="entry name" value="Ribosomal_uL30"/>
</dbReference>
<dbReference type="EMBL" id="BSYO01000002">
    <property type="protein sequence ID" value="GMH00423.1"/>
    <property type="molecule type" value="Genomic_DNA"/>
</dbReference>
<dbReference type="CDD" id="cd01657">
    <property type="entry name" value="Ribosomal_L7_archeal_euk"/>
    <property type="match status" value="1"/>
</dbReference>
<dbReference type="NCBIfam" id="TIGR01310">
    <property type="entry name" value="uL30_euk"/>
    <property type="match status" value="1"/>
</dbReference>
<dbReference type="Gene3D" id="3.30.1390.20">
    <property type="entry name" value="Ribosomal protein L30, ferredoxin-like fold domain"/>
    <property type="match status" value="1"/>
</dbReference>
<accession>A0AAD3RY62</accession>
<dbReference type="Gene3D" id="1.10.15.30">
    <property type="match status" value="1"/>
</dbReference>
<dbReference type="PROSITE" id="PS00634">
    <property type="entry name" value="RIBOSOMAL_L30"/>
    <property type="match status" value="1"/>
</dbReference>
<keyword evidence="2" id="KW-0689">Ribosomal protein</keyword>
<dbReference type="InterPro" id="IPR016082">
    <property type="entry name" value="Ribosomal_uL30_ferredoxin-like"/>
</dbReference>
<dbReference type="Pfam" id="PF08079">
    <property type="entry name" value="Ribosomal_L30_N"/>
    <property type="match status" value="1"/>
</dbReference>
<name>A0AAD3RY62_NEPGR</name>
<dbReference type="InterPro" id="IPR036919">
    <property type="entry name" value="Ribo_uL30_ferredoxin-like_sf"/>
</dbReference>
<dbReference type="GO" id="GO:0000463">
    <property type="term" value="P:maturation of LSU-rRNA from tricistronic rRNA transcript (SSU-rRNA, 5.8S rRNA, LSU-rRNA)"/>
    <property type="evidence" value="ECO:0007669"/>
    <property type="project" value="TreeGrafter"/>
</dbReference>
<evidence type="ECO:0008006" key="9">
    <source>
        <dbReference type="Google" id="ProtNLM"/>
    </source>
</evidence>
<gene>
    <name evidence="7" type="ORF">Nepgr_002262</name>
</gene>
<dbReference type="GO" id="GO:0022625">
    <property type="term" value="C:cytosolic large ribosomal subunit"/>
    <property type="evidence" value="ECO:0007669"/>
    <property type="project" value="TreeGrafter"/>
</dbReference>
<evidence type="ECO:0000256" key="3">
    <source>
        <dbReference type="ARBA" id="ARBA00023274"/>
    </source>
</evidence>
<dbReference type="PANTHER" id="PTHR11524">
    <property type="entry name" value="60S RIBOSOMAL PROTEIN L7"/>
    <property type="match status" value="1"/>
</dbReference>
<evidence type="ECO:0000313" key="7">
    <source>
        <dbReference type="EMBL" id="GMH00423.1"/>
    </source>
</evidence>
<evidence type="ECO:0000256" key="2">
    <source>
        <dbReference type="ARBA" id="ARBA00022980"/>
    </source>
</evidence>
<keyword evidence="3" id="KW-0687">Ribonucleoprotein</keyword>
<organism evidence="7 8">
    <name type="scientific">Nepenthes gracilis</name>
    <name type="common">Slender pitcher plant</name>
    <dbReference type="NCBI Taxonomy" id="150966"/>
    <lineage>
        <taxon>Eukaryota</taxon>
        <taxon>Viridiplantae</taxon>
        <taxon>Streptophyta</taxon>
        <taxon>Embryophyta</taxon>
        <taxon>Tracheophyta</taxon>
        <taxon>Spermatophyta</taxon>
        <taxon>Magnoliopsida</taxon>
        <taxon>eudicotyledons</taxon>
        <taxon>Gunneridae</taxon>
        <taxon>Pentapetalae</taxon>
        <taxon>Caryophyllales</taxon>
        <taxon>Nepenthaceae</taxon>
        <taxon>Nepenthes</taxon>
    </lineage>
</organism>
<dbReference type="InterPro" id="IPR035808">
    <property type="entry name" value="Ribosomal_uL30_euk_arc"/>
</dbReference>
<evidence type="ECO:0000313" key="8">
    <source>
        <dbReference type="Proteomes" id="UP001279734"/>
    </source>
</evidence>
<reference evidence="7" key="1">
    <citation type="submission" date="2023-05" db="EMBL/GenBank/DDBJ databases">
        <title>Nepenthes gracilis genome sequencing.</title>
        <authorList>
            <person name="Fukushima K."/>
        </authorList>
    </citation>
    <scope>NUCLEOTIDE SEQUENCE</scope>
    <source>
        <strain evidence="7">SING2019-196</strain>
    </source>
</reference>
<proteinExistence type="inferred from homology"/>
<dbReference type="GO" id="GO:0003723">
    <property type="term" value="F:RNA binding"/>
    <property type="evidence" value="ECO:0007669"/>
    <property type="project" value="InterPro"/>
</dbReference>
<evidence type="ECO:0000259" key="6">
    <source>
        <dbReference type="Pfam" id="PF08079"/>
    </source>
</evidence>
<dbReference type="Proteomes" id="UP001279734">
    <property type="component" value="Unassembled WGS sequence"/>
</dbReference>
<comment type="similarity">
    <text evidence="1">Belongs to the universal ribosomal protein uL30 family.</text>
</comment>
<protein>
    <recommendedName>
        <fullName evidence="9">60S ribosomal protein L7</fullName>
    </recommendedName>
</protein>
<keyword evidence="8" id="KW-1185">Reference proteome</keyword>
<dbReference type="InterPro" id="IPR018038">
    <property type="entry name" value="Ribosomal_uL30_CS"/>
</dbReference>
<dbReference type="SUPFAM" id="SSF55129">
    <property type="entry name" value="Ribosomal protein L30p/L7e"/>
    <property type="match status" value="1"/>
</dbReference>
<dbReference type="PANTHER" id="PTHR11524:SF36">
    <property type="entry name" value="LARGE RIBOSOMAL SUBUNIT PROTEIN UL30Z"/>
    <property type="match status" value="1"/>
</dbReference>
<feature type="domain" description="Large ribosomal subunit protein uL30-like ferredoxin-like fold" evidence="5">
    <location>
        <begin position="207"/>
        <end position="257"/>
    </location>
</feature>
<feature type="region of interest" description="Disordered" evidence="4">
    <location>
        <begin position="37"/>
        <end position="92"/>
    </location>
</feature>
<feature type="compositionally biased region" description="Low complexity" evidence="4">
    <location>
        <begin position="51"/>
        <end position="66"/>
    </location>
</feature>
<dbReference type="AlphaFoldDB" id="A0AAD3RY62"/>
<comment type="caution">
    <text evidence="7">The sequence shown here is derived from an EMBL/GenBank/DDBJ whole genome shotgun (WGS) entry which is preliminary data.</text>
</comment>
<dbReference type="Pfam" id="PF00327">
    <property type="entry name" value="Ribosomal_L30"/>
    <property type="match status" value="1"/>
</dbReference>
<evidence type="ECO:0000259" key="5">
    <source>
        <dbReference type="Pfam" id="PF00327"/>
    </source>
</evidence>
<evidence type="ECO:0000256" key="4">
    <source>
        <dbReference type="SAM" id="MobiDB-lite"/>
    </source>
</evidence>
<sequence length="366" mass="41483">MVLAHRDKARPGALACLTRSGTRFTVLLVKLPATPPPLVQHRPAPCRRRSSNQQLASLSSSPLVNSSPPPSLFQHSSSTSPPPRLIQPASRPLHSSVAADPAVVHCLYSSFAVTPTLTAMEDNQQKRLNYIEETVLKKRKSSEEWAIRRREQLQERKWKIIEDKKLTFKRAEQYIKEFRSRELDLIRMKHRAKRQRTAFISPASKLLFIIRIRGKNGVHPKTQKILNSLGLKRIFNGVFLKTTEGTLAMLQIVEPYVTYGYPNLKNVRELIYKKGHANMDKQRVPLTDNNIIEQALGKYGILCIEDIVYQIANVGPHFKEVVTFLWPLTLNKPEGGLLQGKMNLFKNGGDSGNRGDQINELIAKMN</sequence>
<dbReference type="FunFam" id="3.30.1390.20:FF:000003">
    <property type="entry name" value="60S ribosomal protein L7"/>
    <property type="match status" value="1"/>
</dbReference>
<feature type="domain" description="Large ribosomal subunit protein uL30 N-terminal eukaryotes" evidence="6">
    <location>
        <begin position="133"/>
        <end position="199"/>
    </location>
</feature>
<evidence type="ECO:0000256" key="1">
    <source>
        <dbReference type="ARBA" id="ARBA00007594"/>
    </source>
</evidence>
<dbReference type="InterPro" id="IPR005998">
    <property type="entry name" value="Ribosomal_uL30_euk"/>
</dbReference>
<dbReference type="InterPro" id="IPR012988">
    <property type="entry name" value="Ribosomal_uL30_N_euk"/>
</dbReference>
<dbReference type="GO" id="GO:0003735">
    <property type="term" value="F:structural constituent of ribosome"/>
    <property type="evidence" value="ECO:0007669"/>
    <property type="project" value="TreeGrafter"/>
</dbReference>